<comment type="caution">
    <text evidence="5">The sequence shown here is derived from an EMBL/GenBank/DDBJ whole genome shotgun (WGS) entry which is preliminary data.</text>
</comment>
<dbReference type="InterPro" id="IPR015424">
    <property type="entry name" value="PyrdxlP-dep_Trfase"/>
</dbReference>
<evidence type="ECO:0000256" key="2">
    <source>
        <dbReference type="ARBA" id="ARBA00022576"/>
    </source>
</evidence>
<dbReference type="GO" id="GO:0008483">
    <property type="term" value="F:transaminase activity"/>
    <property type="evidence" value="ECO:0007669"/>
    <property type="project" value="UniProtKB-KW"/>
</dbReference>
<protein>
    <submittedName>
        <fullName evidence="5">Aminotransferase class I/II-fold pyridoxal phosphate-dependent enzyme</fullName>
    </submittedName>
</protein>
<accession>A0A926S6H2</accession>
<comment type="cofactor">
    <cofactor evidence="1">
        <name>pyridoxal 5'-phosphate</name>
        <dbReference type="ChEBI" id="CHEBI:597326"/>
    </cofactor>
</comment>
<dbReference type="Proteomes" id="UP000598467">
    <property type="component" value="Unassembled WGS sequence"/>
</dbReference>
<name>A0A926S6H2_9HYPH</name>
<dbReference type="Pfam" id="PF00155">
    <property type="entry name" value="Aminotran_1_2"/>
    <property type="match status" value="1"/>
</dbReference>
<dbReference type="PANTHER" id="PTHR42832:SF3">
    <property type="entry name" value="L-GLUTAMINE--4-(METHYLSULFANYL)-2-OXOBUTANOATE AMINOTRANSFERASE"/>
    <property type="match status" value="1"/>
</dbReference>
<keyword evidence="3" id="KW-0808">Transferase</keyword>
<proteinExistence type="predicted"/>
<dbReference type="GO" id="GO:0030170">
    <property type="term" value="F:pyridoxal phosphate binding"/>
    <property type="evidence" value="ECO:0007669"/>
    <property type="project" value="InterPro"/>
</dbReference>
<gene>
    <name evidence="5" type="ORF">HK439_09450</name>
</gene>
<organism evidence="5 6">
    <name type="scientific">Roseibium aggregatum</name>
    <dbReference type="NCBI Taxonomy" id="187304"/>
    <lineage>
        <taxon>Bacteria</taxon>
        <taxon>Pseudomonadati</taxon>
        <taxon>Pseudomonadota</taxon>
        <taxon>Alphaproteobacteria</taxon>
        <taxon>Hyphomicrobiales</taxon>
        <taxon>Stappiaceae</taxon>
        <taxon>Roseibium</taxon>
    </lineage>
</organism>
<dbReference type="InterPro" id="IPR004839">
    <property type="entry name" value="Aminotransferase_I/II_large"/>
</dbReference>
<evidence type="ECO:0000259" key="4">
    <source>
        <dbReference type="Pfam" id="PF00155"/>
    </source>
</evidence>
<dbReference type="InterPro" id="IPR050881">
    <property type="entry name" value="LL-DAP_aminotransferase"/>
</dbReference>
<dbReference type="CDD" id="cd00609">
    <property type="entry name" value="AAT_like"/>
    <property type="match status" value="1"/>
</dbReference>
<dbReference type="AlphaFoldDB" id="A0A926S6H2"/>
<reference evidence="5" key="1">
    <citation type="submission" date="2020-05" db="EMBL/GenBank/DDBJ databases">
        <title>Identification of trans-AT polyketide cluster in two marine bacteria, producers of a novel glutaramide-containing polyketide sesbanimide D and analogs.</title>
        <authorList>
            <person name="Kacar D."/>
            <person name="Rodriguez P."/>
            <person name="Canedo L."/>
            <person name="Gonzalez E."/>
            <person name="Galan B."/>
            <person name="De La Calle F."/>
            <person name="Garcia J.L."/>
        </authorList>
    </citation>
    <scope>NUCLEOTIDE SEQUENCE</scope>
    <source>
        <strain evidence="5">PHM038</strain>
    </source>
</reference>
<evidence type="ECO:0000313" key="5">
    <source>
        <dbReference type="EMBL" id="MBD1546487.1"/>
    </source>
</evidence>
<dbReference type="Gene3D" id="3.90.1150.10">
    <property type="entry name" value="Aspartate Aminotransferase, domain 1"/>
    <property type="match status" value="1"/>
</dbReference>
<keyword evidence="2 5" id="KW-0032">Aminotransferase</keyword>
<dbReference type="InterPro" id="IPR015422">
    <property type="entry name" value="PyrdxlP-dep_Trfase_small"/>
</dbReference>
<dbReference type="EMBL" id="JABFCZ010000009">
    <property type="protein sequence ID" value="MBD1546487.1"/>
    <property type="molecule type" value="Genomic_DNA"/>
</dbReference>
<dbReference type="Gene3D" id="3.40.640.10">
    <property type="entry name" value="Type I PLP-dependent aspartate aminotransferase-like (Major domain)"/>
    <property type="match status" value="1"/>
</dbReference>
<dbReference type="InterPro" id="IPR015421">
    <property type="entry name" value="PyrdxlP-dep_Trfase_major"/>
</dbReference>
<dbReference type="PANTHER" id="PTHR42832">
    <property type="entry name" value="AMINO ACID AMINOTRANSFERASE"/>
    <property type="match status" value="1"/>
</dbReference>
<evidence type="ECO:0000256" key="3">
    <source>
        <dbReference type="ARBA" id="ARBA00022679"/>
    </source>
</evidence>
<evidence type="ECO:0000256" key="1">
    <source>
        <dbReference type="ARBA" id="ARBA00001933"/>
    </source>
</evidence>
<dbReference type="SUPFAM" id="SSF53383">
    <property type="entry name" value="PLP-dependent transferases"/>
    <property type="match status" value="1"/>
</dbReference>
<dbReference type="RefSeq" id="WP_190291156.1">
    <property type="nucleotide sequence ID" value="NZ_JABFCZ010000009.1"/>
</dbReference>
<evidence type="ECO:0000313" key="6">
    <source>
        <dbReference type="Proteomes" id="UP000598467"/>
    </source>
</evidence>
<feature type="domain" description="Aminotransferase class I/classII large" evidence="4">
    <location>
        <begin position="60"/>
        <end position="385"/>
    </location>
</feature>
<sequence>MTASIASYRRGAALPVSNPFQRLAALLDGEEPGMPPIIMTIGEPQHAIPDFTGEVLMENLADFRRYPSINGTPEFRRAVADWLDRRYGLEGMIDRDRGVLPLNGSREGLSFGAIAARDQLAKGIDHPVVILPNPFYQTYAAAAHIADAQSLLLDAKSGHHFLPDLDSLDADLLDKTVAFYIASPTNPEGSIADIEYLQTLIALARKHRFFIFADECYSEIYRDTPPPGILEAAKAMGGGLDKIIVLNSLSKRSNLAGLRCGFAAGDPDFLEKWAKFRGLAAPQVPLPNQAVAVRAYGDEAHVIENRRLYNEKFAAAERYLSPILGPVTPEAGFFLWLDISRWGDSVSVTRDLWRDVGVKVLPGGYLASDQSDGTNPGRNYIRVGLCAPLEITETALERLANWLGDKTLRTMSTGNGA</sequence>